<gene>
    <name evidence="1" type="ORF">BV25DRAFT_1825858</name>
</gene>
<protein>
    <submittedName>
        <fullName evidence="1">Uncharacterized protein</fullName>
    </submittedName>
</protein>
<evidence type="ECO:0000313" key="1">
    <source>
        <dbReference type="EMBL" id="KAI0061996.1"/>
    </source>
</evidence>
<reference evidence="1" key="1">
    <citation type="submission" date="2021-03" db="EMBL/GenBank/DDBJ databases">
        <authorList>
            <consortium name="DOE Joint Genome Institute"/>
            <person name="Ahrendt S."/>
            <person name="Looney B.P."/>
            <person name="Miyauchi S."/>
            <person name="Morin E."/>
            <person name="Drula E."/>
            <person name="Courty P.E."/>
            <person name="Chicoki N."/>
            <person name="Fauchery L."/>
            <person name="Kohler A."/>
            <person name="Kuo A."/>
            <person name="Labutti K."/>
            <person name="Pangilinan J."/>
            <person name="Lipzen A."/>
            <person name="Riley R."/>
            <person name="Andreopoulos W."/>
            <person name="He G."/>
            <person name="Johnson J."/>
            <person name="Barry K.W."/>
            <person name="Grigoriev I.V."/>
            <person name="Nagy L."/>
            <person name="Hibbett D."/>
            <person name="Henrissat B."/>
            <person name="Matheny P.B."/>
            <person name="Labbe J."/>
            <person name="Martin F."/>
        </authorList>
    </citation>
    <scope>NUCLEOTIDE SEQUENCE</scope>
    <source>
        <strain evidence="1">HHB10654</strain>
    </source>
</reference>
<feature type="non-terminal residue" evidence="1">
    <location>
        <position position="286"/>
    </location>
</feature>
<reference evidence="1" key="2">
    <citation type="journal article" date="2022" name="New Phytol.">
        <title>Evolutionary transition to the ectomycorrhizal habit in the genomes of a hyperdiverse lineage of mushroom-forming fungi.</title>
        <authorList>
            <person name="Looney B."/>
            <person name="Miyauchi S."/>
            <person name="Morin E."/>
            <person name="Drula E."/>
            <person name="Courty P.E."/>
            <person name="Kohler A."/>
            <person name="Kuo A."/>
            <person name="LaButti K."/>
            <person name="Pangilinan J."/>
            <person name="Lipzen A."/>
            <person name="Riley R."/>
            <person name="Andreopoulos W."/>
            <person name="He G."/>
            <person name="Johnson J."/>
            <person name="Nolan M."/>
            <person name="Tritt A."/>
            <person name="Barry K.W."/>
            <person name="Grigoriev I.V."/>
            <person name="Nagy L.G."/>
            <person name="Hibbett D."/>
            <person name="Henrissat B."/>
            <person name="Matheny P.B."/>
            <person name="Labbe J."/>
            <person name="Martin F.M."/>
        </authorList>
    </citation>
    <scope>NUCLEOTIDE SEQUENCE</scope>
    <source>
        <strain evidence="1">HHB10654</strain>
    </source>
</reference>
<organism evidence="1 2">
    <name type="scientific">Artomyces pyxidatus</name>
    <dbReference type="NCBI Taxonomy" id="48021"/>
    <lineage>
        <taxon>Eukaryota</taxon>
        <taxon>Fungi</taxon>
        <taxon>Dikarya</taxon>
        <taxon>Basidiomycota</taxon>
        <taxon>Agaricomycotina</taxon>
        <taxon>Agaricomycetes</taxon>
        <taxon>Russulales</taxon>
        <taxon>Auriscalpiaceae</taxon>
        <taxon>Artomyces</taxon>
    </lineage>
</organism>
<sequence length="286" mass="30841">MSGLTNTLDHIVHLTPPGTVQLVSEQFRSLGFNVIPGGTHADGLTANALVILPDSTYLELICFTHPASHYPPGSPAHLARTAHQWANKDPGWTAYACLGAPTAEPPLSAVINERAAREGLSLQYAAEVAGGRTRGDGVSLKWEIAAPVRWAEKEGGTRLPFFCGDVTPRSLRVPTEPRENTIHKNAAQSIAHLRVLAAHEAFSEVSKELESVVGEPPVVLSPSEHAWVFAVPSSDAVWHPRLILREPDANDEAEAKFIETHGAGLFEVGVRVERGEKAKVDTPYGR</sequence>
<dbReference type="Proteomes" id="UP000814140">
    <property type="component" value="Unassembled WGS sequence"/>
</dbReference>
<evidence type="ECO:0000313" key="2">
    <source>
        <dbReference type="Proteomes" id="UP000814140"/>
    </source>
</evidence>
<dbReference type="EMBL" id="MU277209">
    <property type="protein sequence ID" value="KAI0061996.1"/>
    <property type="molecule type" value="Genomic_DNA"/>
</dbReference>
<accession>A0ACB8T1M7</accession>
<keyword evidence="2" id="KW-1185">Reference proteome</keyword>
<comment type="caution">
    <text evidence="1">The sequence shown here is derived from an EMBL/GenBank/DDBJ whole genome shotgun (WGS) entry which is preliminary data.</text>
</comment>
<name>A0ACB8T1M7_9AGAM</name>
<proteinExistence type="predicted"/>